<evidence type="ECO:0000313" key="4">
    <source>
        <dbReference type="Proteomes" id="UP000217343"/>
    </source>
</evidence>
<reference evidence="3 4" key="1">
    <citation type="submission" date="2017-06" db="EMBL/GenBank/DDBJ databases">
        <title>Sequencing and comparative analysis of myxobacterial genomes.</title>
        <authorList>
            <person name="Rupp O."/>
            <person name="Goesmann A."/>
            <person name="Sogaard-Andersen L."/>
        </authorList>
    </citation>
    <scope>NUCLEOTIDE SEQUENCE [LARGE SCALE GENOMIC DNA]</scope>
    <source>
        <strain evidence="3 4">DSM 14697</strain>
    </source>
</reference>
<dbReference type="InterPro" id="IPR001584">
    <property type="entry name" value="Integrase_cat-core"/>
</dbReference>
<dbReference type="Proteomes" id="UP000217343">
    <property type="component" value="Chromosome"/>
</dbReference>
<evidence type="ECO:0000256" key="1">
    <source>
        <dbReference type="SAM" id="MobiDB-lite"/>
    </source>
</evidence>
<dbReference type="KEGG" id="mmas:MYMAC_007228"/>
<dbReference type="InterPro" id="IPR036397">
    <property type="entry name" value="RNaseH_sf"/>
</dbReference>
<evidence type="ECO:0000313" key="3">
    <source>
        <dbReference type="EMBL" id="ATB51565.1"/>
    </source>
</evidence>
<keyword evidence="4" id="KW-1185">Reference proteome</keyword>
<dbReference type="EMBL" id="CP022203">
    <property type="protein sequence ID" value="ATB51565.1"/>
    <property type="molecule type" value="Genomic_DNA"/>
</dbReference>
<dbReference type="Pfam" id="PF00665">
    <property type="entry name" value="rve"/>
    <property type="match status" value="1"/>
</dbReference>
<name>A0A286SGN6_9BACT</name>
<sequence length="453" mass="50378">MKSLTPKSHAEAVAVFRHGVIGVLTQAQMDRGQLASALESLAQQRFVPPGAKVSHCYSEATLERWYYAYKKRGLSGLAPRDRSDKGRAQQLSAAQRELLLDIRREYPSAAVTLILRTLVTDGRLEKDAVSATTVRRLFAEAGLDRVGMRDGSGTKTRLRWQAERPMALWHADVCHGPGLTVGGKSLPLRIHALLDDASRYVVALEAHHTEREVDMLGLMVRALRKHGPPDALYLDNGATYRGETLATACARIGTSLLHARPYDAPARGKMERFWRTLREGCLDFLGPVASLHDVNVRLCAFLDAHYHVTSHAALMGATPKTVFEAAPRAPDGFDEAKLRDALTTRTRRRVRRDTTVAVDGADYELDAGHLAGRLVHLCRCLVDLGEAPWAEFEGKRYTLHPVDAVRNARRKRPLRRPPVHDETYRPHPAFDPPLTLLDRAVGRPPRHRDAGES</sequence>
<dbReference type="RefSeq" id="WP_239989235.1">
    <property type="nucleotide sequence ID" value="NZ_CP022203.1"/>
</dbReference>
<feature type="compositionally biased region" description="Basic residues" evidence="1">
    <location>
        <begin position="408"/>
        <end position="417"/>
    </location>
</feature>
<evidence type="ECO:0000259" key="2">
    <source>
        <dbReference type="PROSITE" id="PS50994"/>
    </source>
</evidence>
<dbReference type="InterPro" id="IPR009057">
    <property type="entry name" value="Homeodomain-like_sf"/>
</dbReference>
<feature type="domain" description="Integrase catalytic" evidence="2">
    <location>
        <begin position="161"/>
        <end position="327"/>
    </location>
</feature>
<dbReference type="PANTHER" id="PTHR35004">
    <property type="entry name" value="TRANSPOSASE RV3428C-RELATED"/>
    <property type="match status" value="1"/>
</dbReference>
<organism evidence="3 4">
    <name type="scientific">Corallococcus macrosporus DSM 14697</name>
    <dbReference type="NCBI Taxonomy" id="1189310"/>
    <lineage>
        <taxon>Bacteria</taxon>
        <taxon>Pseudomonadati</taxon>
        <taxon>Myxococcota</taxon>
        <taxon>Myxococcia</taxon>
        <taxon>Myxococcales</taxon>
        <taxon>Cystobacterineae</taxon>
        <taxon>Myxococcaceae</taxon>
        <taxon>Corallococcus</taxon>
    </lineage>
</organism>
<dbReference type="InterPro" id="IPR012337">
    <property type="entry name" value="RNaseH-like_sf"/>
</dbReference>
<dbReference type="GO" id="GO:0003676">
    <property type="term" value="F:nucleic acid binding"/>
    <property type="evidence" value="ECO:0007669"/>
    <property type="project" value="InterPro"/>
</dbReference>
<feature type="region of interest" description="Disordered" evidence="1">
    <location>
        <begin position="408"/>
        <end position="453"/>
    </location>
</feature>
<dbReference type="GO" id="GO:0015074">
    <property type="term" value="P:DNA integration"/>
    <property type="evidence" value="ECO:0007669"/>
    <property type="project" value="InterPro"/>
</dbReference>
<proteinExistence type="predicted"/>
<dbReference type="SUPFAM" id="SSF53098">
    <property type="entry name" value="Ribonuclease H-like"/>
    <property type="match status" value="1"/>
</dbReference>
<dbReference type="PROSITE" id="PS50994">
    <property type="entry name" value="INTEGRASE"/>
    <property type="match status" value="1"/>
</dbReference>
<gene>
    <name evidence="3" type="ORF">MYMAC_007228</name>
</gene>
<dbReference type="Pfam" id="PF13565">
    <property type="entry name" value="HTH_32"/>
    <property type="match status" value="1"/>
</dbReference>
<dbReference type="Gene3D" id="3.30.420.10">
    <property type="entry name" value="Ribonuclease H-like superfamily/Ribonuclease H"/>
    <property type="match status" value="1"/>
</dbReference>
<dbReference type="PANTHER" id="PTHR35004:SF6">
    <property type="entry name" value="TRANSPOSASE"/>
    <property type="match status" value="1"/>
</dbReference>
<protein>
    <recommendedName>
        <fullName evidence="2">Integrase catalytic domain-containing protein</fullName>
    </recommendedName>
</protein>
<accession>A0A286SGN6</accession>
<dbReference type="AlphaFoldDB" id="A0A286SGN6"/>
<dbReference type="SUPFAM" id="SSF46689">
    <property type="entry name" value="Homeodomain-like"/>
    <property type="match status" value="1"/>
</dbReference>